<feature type="compositionally biased region" description="Gly residues" evidence="6">
    <location>
        <begin position="1"/>
        <end position="17"/>
    </location>
</feature>
<gene>
    <name evidence="8" type="ORF">PH586_08475</name>
</gene>
<comment type="similarity">
    <text evidence="2">Belongs to the PpiC/parvulin rotamase family.</text>
</comment>
<dbReference type="SUPFAM" id="SSF54534">
    <property type="entry name" value="FKBP-like"/>
    <property type="match status" value="1"/>
</dbReference>
<dbReference type="EMBL" id="JAQJZJ010000003">
    <property type="protein sequence ID" value="MDA7086411.1"/>
    <property type="molecule type" value="Genomic_DNA"/>
</dbReference>
<protein>
    <recommendedName>
        <fullName evidence="3">peptidylprolyl isomerase</fullName>
        <ecNumber evidence="3">5.2.1.8</ecNumber>
    </recommendedName>
</protein>
<comment type="catalytic activity">
    <reaction evidence="1">
        <text>[protein]-peptidylproline (omega=180) = [protein]-peptidylproline (omega=0)</text>
        <dbReference type="Rhea" id="RHEA:16237"/>
        <dbReference type="Rhea" id="RHEA-COMP:10747"/>
        <dbReference type="Rhea" id="RHEA-COMP:10748"/>
        <dbReference type="ChEBI" id="CHEBI:83833"/>
        <dbReference type="ChEBI" id="CHEBI:83834"/>
        <dbReference type="EC" id="5.2.1.8"/>
    </reaction>
</comment>
<reference evidence="8 9" key="1">
    <citation type="submission" date="2023-01" db="EMBL/GenBank/DDBJ databases">
        <title>Pseudomonas SA3-5T sp. nov., isolated from tidal flat sediment.</title>
        <authorList>
            <person name="Kim H.S."/>
            <person name="Kim J.-S."/>
            <person name="Suh M.K."/>
            <person name="Eom M.K."/>
            <person name="Lee J.-S."/>
        </authorList>
    </citation>
    <scope>NUCLEOTIDE SEQUENCE [LARGE SCALE GENOMIC DNA]</scope>
    <source>
        <strain evidence="8 9">SA3-5</strain>
    </source>
</reference>
<dbReference type="Pfam" id="PF00639">
    <property type="entry name" value="Rotamase"/>
    <property type="match status" value="1"/>
</dbReference>
<organism evidence="8 9">
    <name type="scientific">Pseudomonas aestuarii</name>
    <dbReference type="NCBI Taxonomy" id="3018340"/>
    <lineage>
        <taxon>Bacteria</taxon>
        <taxon>Pseudomonadati</taxon>
        <taxon>Pseudomonadota</taxon>
        <taxon>Gammaproteobacteria</taxon>
        <taxon>Pseudomonadales</taxon>
        <taxon>Pseudomonadaceae</taxon>
        <taxon>Pseudomonas</taxon>
    </lineage>
</organism>
<proteinExistence type="inferred from homology"/>
<dbReference type="InterPro" id="IPR000297">
    <property type="entry name" value="PPIase_PpiC"/>
</dbReference>
<keyword evidence="5 8" id="KW-0413">Isomerase</keyword>
<evidence type="ECO:0000256" key="2">
    <source>
        <dbReference type="ARBA" id="ARBA00007656"/>
    </source>
</evidence>
<evidence type="ECO:0000256" key="4">
    <source>
        <dbReference type="ARBA" id="ARBA00023110"/>
    </source>
</evidence>
<feature type="region of interest" description="Disordered" evidence="6">
    <location>
        <begin position="1"/>
        <end position="48"/>
    </location>
</feature>
<evidence type="ECO:0000259" key="7">
    <source>
        <dbReference type="PROSITE" id="PS50198"/>
    </source>
</evidence>
<evidence type="ECO:0000256" key="3">
    <source>
        <dbReference type="ARBA" id="ARBA00013194"/>
    </source>
</evidence>
<dbReference type="PANTHER" id="PTHR47245:SF2">
    <property type="entry name" value="PEPTIDYL-PROLYL CIS-TRANS ISOMERASE HP_0175-RELATED"/>
    <property type="match status" value="1"/>
</dbReference>
<feature type="domain" description="PpiC" evidence="7">
    <location>
        <begin position="166"/>
        <end position="267"/>
    </location>
</feature>
<evidence type="ECO:0000313" key="9">
    <source>
        <dbReference type="Proteomes" id="UP001212042"/>
    </source>
</evidence>
<evidence type="ECO:0000256" key="6">
    <source>
        <dbReference type="SAM" id="MobiDB-lite"/>
    </source>
</evidence>
<evidence type="ECO:0000313" key="8">
    <source>
        <dbReference type="EMBL" id="MDA7086411.1"/>
    </source>
</evidence>
<keyword evidence="9" id="KW-1185">Reference proteome</keyword>
<evidence type="ECO:0000256" key="1">
    <source>
        <dbReference type="ARBA" id="ARBA00000971"/>
    </source>
</evidence>
<dbReference type="PANTHER" id="PTHR47245">
    <property type="entry name" value="PEPTIDYLPROLYL ISOMERASE"/>
    <property type="match status" value="1"/>
</dbReference>
<dbReference type="PROSITE" id="PS50198">
    <property type="entry name" value="PPIC_PPIASE_2"/>
    <property type="match status" value="1"/>
</dbReference>
<dbReference type="Gene3D" id="3.10.50.40">
    <property type="match status" value="1"/>
</dbReference>
<dbReference type="InterPro" id="IPR046357">
    <property type="entry name" value="PPIase_dom_sf"/>
</dbReference>
<accession>A0ABT4XDX7</accession>
<sequence>MGCGCGGGNAGQGGCGGQKPPVDLMIDTPGVQEVTPPARPSADEPEALAEQVEPAPTLIASSEQEWPRITVNGVTIAPDAMAQELQYHPADSREEAVFLAAQALVIRQLLQQRIVELGLLVQAEAGESAEEAATRQLIEREVALPECDEQSCQHYYQSNRARYVTAPLLAARHILLECAPDDAEARSLVREKAEQLLELLRVDGGRFAELAQAHSACPSKAQAGALGQLSKGQTVPEFERQLFKLPAGLAGQPLESRYGWHVVSVDQRIEGKQLPYEVVADSIRTLLQQGVWQKGVAQYLQTLIGAADIVGIQLQGADSPLLQ</sequence>
<dbReference type="InterPro" id="IPR050245">
    <property type="entry name" value="PrsA_foldase"/>
</dbReference>
<name>A0ABT4XDX7_9PSED</name>
<keyword evidence="4 5" id="KW-0697">Rotamase</keyword>
<dbReference type="Proteomes" id="UP001212042">
    <property type="component" value="Unassembled WGS sequence"/>
</dbReference>
<dbReference type="RefSeq" id="WP_271347320.1">
    <property type="nucleotide sequence ID" value="NZ_JAQJZJ010000003.1"/>
</dbReference>
<comment type="caution">
    <text evidence="8">The sequence shown here is derived from an EMBL/GenBank/DDBJ whole genome shotgun (WGS) entry which is preliminary data.</text>
</comment>
<dbReference type="GO" id="GO:0016853">
    <property type="term" value="F:isomerase activity"/>
    <property type="evidence" value="ECO:0007669"/>
    <property type="project" value="UniProtKB-KW"/>
</dbReference>
<evidence type="ECO:0000256" key="5">
    <source>
        <dbReference type="PROSITE-ProRule" id="PRU00278"/>
    </source>
</evidence>
<dbReference type="EC" id="5.2.1.8" evidence="3"/>